<dbReference type="GO" id="GO:0016987">
    <property type="term" value="F:sigma factor activity"/>
    <property type="evidence" value="ECO:0007669"/>
    <property type="project" value="UniProtKB-KW"/>
</dbReference>
<evidence type="ECO:0000313" key="7">
    <source>
        <dbReference type="EMBL" id="SHG61409.1"/>
    </source>
</evidence>
<comment type="similarity">
    <text evidence="1">Belongs to the sigma-70 factor family. ECF subfamily.</text>
</comment>
<dbReference type="InterPro" id="IPR013249">
    <property type="entry name" value="RNA_pol_sigma70_r4_t2"/>
</dbReference>
<dbReference type="PANTHER" id="PTHR43133:SF25">
    <property type="entry name" value="RNA POLYMERASE SIGMA FACTOR RFAY-RELATED"/>
    <property type="match status" value="1"/>
</dbReference>
<evidence type="ECO:0000259" key="6">
    <source>
        <dbReference type="Pfam" id="PF08281"/>
    </source>
</evidence>
<evidence type="ECO:0000256" key="3">
    <source>
        <dbReference type="ARBA" id="ARBA00023082"/>
    </source>
</evidence>
<dbReference type="RefSeq" id="WP_245332568.1">
    <property type="nucleotide sequence ID" value="NZ_LT670817.1"/>
</dbReference>
<dbReference type="Proteomes" id="UP000189796">
    <property type="component" value="Chromosome I"/>
</dbReference>
<protein>
    <submittedName>
        <fullName evidence="7">RNA polymerase sigma-70 factor, ECF subfamily</fullName>
    </submittedName>
</protein>
<evidence type="ECO:0000256" key="4">
    <source>
        <dbReference type="ARBA" id="ARBA00023163"/>
    </source>
</evidence>
<dbReference type="Pfam" id="PF08281">
    <property type="entry name" value="Sigma70_r4_2"/>
    <property type="match status" value="1"/>
</dbReference>
<evidence type="ECO:0000256" key="1">
    <source>
        <dbReference type="ARBA" id="ARBA00010641"/>
    </source>
</evidence>
<dbReference type="NCBIfam" id="TIGR02937">
    <property type="entry name" value="sigma70-ECF"/>
    <property type="match status" value="1"/>
</dbReference>
<evidence type="ECO:0000256" key="2">
    <source>
        <dbReference type="ARBA" id="ARBA00023015"/>
    </source>
</evidence>
<dbReference type="Pfam" id="PF04542">
    <property type="entry name" value="Sigma70_r2"/>
    <property type="match status" value="1"/>
</dbReference>
<dbReference type="Gene3D" id="1.10.10.10">
    <property type="entry name" value="Winged helix-like DNA-binding domain superfamily/Winged helix DNA-binding domain"/>
    <property type="match status" value="1"/>
</dbReference>
<dbReference type="InterPro" id="IPR039425">
    <property type="entry name" value="RNA_pol_sigma-70-like"/>
</dbReference>
<dbReference type="InterPro" id="IPR014284">
    <property type="entry name" value="RNA_pol_sigma-70_dom"/>
</dbReference>
<dbReference type="InterPro" id="IPR013325">
    <property type="entry name" value="RNA_pol_sigma_r2"/>
</dbReference>
<dbReference type="PANTHER" id="PTHR43133">
    <property type="entry name" value="RNA POLYMERASE ECF-TYPE SIGMA FACTO"/>
    <property type="match status" value="1"/>
</dbReference>
<dbReference type="CDD" id="cd06171">
    <property type="entry name" value="Sigma70_r4"/>
    <property type="match status" value="1"/>
</dbReference>
<dbReference type="InterPro" id="IPR036388">
    <property type="entry name" value="WH-like_DNA-bd_sf"/>
</dbReference>
<dbReference type="SUPFAM" id="SSF88946">
    <property type="entry name" value="Sigma2 domain of RNA polymerase sigma factors"/>
    <property type="match status" value="1"/>
</dbReference>
<keyword evidence="4" id="KW-0804">Transcription</keyword>
<gene>
    <name evidence="7" type="ORF">SAMN05443248_2142</name>
</gene>
<organism evidence="7 8">
    <name type="scientific">Bradyrhizobium erythrophlei</name>
    <dbReference type="NCBI Taxonomy" id="1437360"/>
    <lineage>
        <taxon>Bacteria</taxon>
        <taxon>Pseudomonadati</taxon>
        <taxon>Pseudomonadota</taxon>
        <taxon>Alphaproteobacteria</taxon>
        <taxon>Hyphomicrobiales</taxon>
        <taxon>Nitrobacteraceae</taxon>
        <taxon>Bradyrhizobium</taxon>
    </lineage>
</organism>
<evidence type="ECO:0000259" key="5">
    <source>
        <dbReference type="Pfam" id="PF04542"/>
    </source>
</evidence>
<name>A0A1M5L9K4_9BRAD</name>
<dbReference type="EMBL" id="LT670817">
    <property type="protein sequence ID" value="SHG61409.1"/>
    <property type="molecule type" value="Genomic_DNA"/>
</dbReference>
<feature type="domain" description="RNA polymerase sigma-70 region 2" evidence="5">
    <location>
        <begin position="37"/>
        <end position="102"/>
    </location>
</feature>
<dbReference type="InterPro" id="IPR007627">
    <property type="entry name" value="RNA_pol_sigma70_r2"/>
</dbReference>
<reference evidence="7 8" key="1">
    <citation type="submission" date="2016-11" db="EMBL/GenBank/DDBJ databases">
        <authorList>
            <person name="Jaros S."/>
            <person name="Januszkiewicz K."/>
            <person name="Wedrychowicz H."/>
        </authorList>
    </citation>
    <scope>NUCLEOTIDE SEQUENCE [LARGE SCALE GENOMIC DNA]</scope>
    <source>
        <strain evidence="7 8">GAS138</strain>
    </source>
</reference>
<dbReference type="SUPFAM" id="SSF88659">
    <property type="entry name" value="Sigma3 and sigma4 domains of RNA polymerase sigma factors"/>
    <property type="match status" value="1"/>
</dbReference>
<dbReference type="Gene3D" id="1.10.1740.10">
    <property type="match status" value="1"/>
</dbReference>
<keyword evidence="3" id="KW-0731">Sigma factor</keyword>
<evidence type="ECO:0000313" key="8">
    <source>
        <dbReference type="Proteomes" id="UP000189796"/>
    </source>
</evidence>
<feature type="domain" description="RNA polymerase sigma factor 70 region 4 type 2" evidence="6">
    <location>
        <begin position="137"/>
        <end position="187"/>
    </location>
</feature>
<sequence>MSSFFARAGRSSGALQKNTMVSKPSPQDDNHARFSKLVLPHLADAYALAYRITGSHADADDALQEACLRAFRAVGDVADNSARPWVMAIMRNTAYTWIRKNRPTAVFGVDDLEGIEVAQTEPAAPDSEKTVIAKSDMETVIAALPDPFREMVILRDIHGLSYREISARTKVPIGTVMSRLARARSRLTTILANGAA</sequence>
<dbReference type="InterPro" id="IPR013324">
    <property type="entry name" value="RNA_pol_sigma_r3/r4-like"/>
</dbReference>
<dbReference type="GO" id="GO:0006352">
    <property type="term" value="P:DNA-templated transcription initiation"/>
    <property type="evidence" value="ECO:0007669"/>
    <property type="project" value="InterPro"/>
</dbReference>
<dbReference type="AlphaFoldDB" id="A0A1M5L9K4"/>
<proteinExistence type="inferred from homology"/>
<keyword evidence="2" id="KW-0805">Transcription regulation</keyword>
<accession>A0A1M5L9K4</accession>
<dbReference type="GO" id="GO:0003677">
    <property type="term" value="F:DNA binding"/>
    <property type="evidence" value="ECO:0007669"/>
    <property type="project" value="InterPro"/>
</dbReference>